<evidence type="ECO:0000313" key="2">
    <source>
        <dbReference type="EMBL" id="GAG02318.1"/>
    </source>
</evidence>
<dbReference type="GO" id="GO:0055085">
    <property type="term" value="P:transmembrane transport"/>
    <property type="evidence" value="ECO:0007669"/>
    <property type="project" value="InterPro"/>
</dbReference>
<accession>X0UPU0</accession>
<name>X0UPU0_9ZZZZ</name>
<feature type="domain" description="TonB C-terminal" evidence="1">
    <location>
        <begin position="1"/>
        <end position="37"/>
    </location>
</feature>
<reference evidence="2" key="1">
    <citation type="journal article" date="2014" name="Front. Microbiol.">
        <title>High frequency of phylogenetically diverse reductive dehalogenase-homologous genes in deep subseafloor sedimentary metagenomes.</title>
        <authorList>
            <person name="Kawai M."/>
            <person name="Futagami T."/>
            <person name="Toyoda A."/>
            <person name="Takaki Y."/>
            <person name="Nishi S."/>
            <person name="Hori S."/>
            <person name="Arai W."/>
            <person name="Tsubouchi T."/>
            <person name="Morono Y."/>
            <person name="Uchiyama I."/>
            <person name="Ito T."/>
            <person name="Fujiyama A."/>
            <person name="Inagaki F."/>
            <person name="Takami H."/>
        </authorList>
    </citation>
    <scope>NUCLEOTIDE SEQUENCE</scope>
    <source>
        <strain evidence="2">Expedition CK06-06</strain>
    </source>
</reference>
<gene>
    <name evidence="2" type="ORF">S01H1_36168</name>
</gene>
<feature type="non-terminal residue" evidence="2">
    <location>
        <position position="1"/>
    </location>
</feature>
<dbReference type="PROSITE" id="PS52015">
    <property type="entry name" value="TONB_CTD"/>
    <property type="match status" value="1"/>
</dbReference>
<protein>
    <recommendedName>
        <fullName evidence="1">TonB C-terminal domain-containing protein</fullName>
    </recommendedName>
</protein>
<sequence length="37" mass="4144">PAVKAAMSFVFTPAYMNNGPVSVWVSIPFKFKLADRR</sequence>
<dbReference type="InterPro" id="IPR037682">
    <property type="entry name" value="TonB_C"/>
</dbReference>
<dbReference type="EMBL" id="BARS01022639">
    <property type="protein sequence ID" value="GAG02318.1"/>
    <property type="molecule type" value="Genomic_DNA"/>
</dbReference>
<evidence type="ECO:0000259" key="1">
    <source>
        <dbReference type="PROSITE" id="PS52015"/>
    </source>
</evidence>
<comment type="caution">
    <text evidence="2">The sequence shown here is derived from an EMBL/GenBank/DDBJ whole genome shotgun (WGS) entry which is preliminary data.</text>
</comment>
<proteinExistence type="predicted"/>
<organism evidence="2">
    <name type="scientific">marine sediment metagenome</name>
    <dbReference type="NCBI Taxonomy" id="412755"/>
    <lineage>
        <taxon>unclassified sequences</taxon>
        <taxon>metagenomes</taxon>
        <taxon>ecological metagenomes</taxon>
    </lineage>
</organism>
<dbReference type="AlphaFoldDB" id="X0UPU0"/>